<keyword evidence="3" id="KW-0812">Transmembrane</keyword>
<keyword evidence="1" id="KW-0175">Coiled coil</keyword>
<evidence type="ECO:0000313" key="5">
    <source>
        <dbReference type="Proteomes" id="UP000178583"/>
    </source>
</evidence>
<evidence type="ECO:0000256" key="2">
    <source>
        <dbReference type="SAM" id="MobiDB-lite"/>
    </source>
</evidence>
<evidence type="ECO:0000313" key="4">
    <source>
        <dbReference type="EMBL" id="OGD63260.1"/>
    </source>
</evidence>
<gene>
    <name evidence="4" type="ORF">A2215_00145</name>
</gene>
<comment type="caution">
    <text evidence="4">The sequence shown here is derived from an EMBL/GenBank/DDBJ whole genome shotgun (WGS) entry which is preliminary data.</text>
</comment>
<reference evidence="4 5" key="1">
    <citation type="journal article" date="2016" name="Nat. Commun.">
        <title>Thousands of microbial genomes shed light on interconnected biogeochemical processes in an aquifer system.</title>
        <authorList>
            <person name="Anantharaman K."/>
            <person name="Brown C.T."/>
            <person name="Hug L.A."/>
            <person name="Sharon I."/>
            <person name="Castelle C.J."/>
            <person name="Probst A.J."/>
            <person name="Thomas B.C."/>
            <person name="Singh A."/>
            <person name="Wilkins M.J."/>
            <person name="Karaoz U."/>
            <person name="Brodie E.L."/>
            <person name="Williams K.H."/>
            <person name="Hubbard S.S."/>
            <person name="Banfield J.F."/>
        </authorList>
    </citation>
    <scope>NUCLEOTIDE SEQUENCE [LARGE SCALE GENOMIC DNA]</scope>
</reference>
<accession>A0A1F5E7G5</accession>
<keyword evidence="3" id="KW-1133">Transmembrane helix</keyword>
<dbReference type="EMBL" id="MEZY01000036">
    <property type="protein sequence ID" value="OGD63260.1"/>
    <property type="molecule type" value="Genomic_DNA"/>
</dbReference>
<evidence type="ECO:0008006" key="6">
    <source>
        <dbReference type="Google" id="ProtNLM"/>
    </source>
</evidence>
<name>A0A1F5E7G5_9BACT</name>
<dbReference type="Proteomes" id="UP000178583">
    <property type="component" value="Unassembled WGS sequence"/>
</dbReference>
<dbReference type="AlphaFoldDB" id="A0A1F5E7G5"/>
<organism evidence="4 5">
    <name type="scientific">Candidatus Berkelbacteria bacterium RIFOXYA2_FULL_43_10</name>
    <dbReference type="NCBI Taxonomy" id="1797472"/>
    <lineage>
        <taxon>Bacteria</taxon>
        <taxon>Candidatus Berkelbacteria</taxon>
    </lineage>
</organism>
<feature type="transmembrane region" description="Helical" evidence="3">
    <location>
        <begin position="170"/>
        <end position="190"/>
    </location>
</feature>
<feature type="region of interest" description="Disordered" evidence="2">
    <location>
        <begin position="118"/>
        <end position="162"/>
    </location>
</feature>
<feature type="compositionally biased region" description="Basic and acidic residues" evidence="2">
    <location>
        <begin position="148"/>
        <end position="158"/>
    </location>
</feature>
<evidence type="ECO:0000256" key="1">
    <source>
        <dbReference type="SAM" id="Coils"/>
    </source>
</evidence>
<evidence type="ECO:0000256" key="3">
    <source>
        <dbReference type="SAM" id="Phobius"/>
    </source>
</evidence>
<keyword evidence="3" id="KW-0472">Membrane</keyword>
<sequence length="553" mass="59130">MEIIYIEPDDDVAAVIGRVKKAPGNLVSLALPRGSGLAQSIINLKILDREAKKAERQVSLITTDKISKNLASQVGITVYQTVSEAKSARPPAATDAMIPAGASGATDPNIKINQYQREDEISDQEPLELSPVAEDDGGVEVDEPGNIEPERKTAEEKPMKKKNLNSRRKPIIIISSIFLVLVLVAAYFTIPQATATMILKTEDLNSKESVTVQKDAESANAESASPEKLIVTGREIVSEQELSKDFEATGKKNIGTKSSGEITFYNGWDTGPQKISAGAVLTAQGKKFVVDSEVTIPGATTSLVGGEIKINPGSIKGRVTAQSPGDDYNIGAATFTVDAFSSEKKEKIYGQSSVALSGGTTKEVKVVTDGDIASAKSSVLQEATSTAIADMNQQAGDNKIITSTVKTAEISFETSKKVNDEVDTFSAKIVIKSTGIAFSEGDIRNLIIEKNVTAIGPDQMLINPEGATLAWSVTGYDEATGEIKLDVNFEAKVGKKLNEGEIRDKISNKKYGTAKEILENTEGVESVELNVTPTILSRVPLIKSRIKVVFSYQ</sequence>
<dbReference type="STRING" id="1797472.A2215_00145"/>
<feature type="compositionally biased region" description="Acidic residues" evidence="2">
    <location>
        <begin position="133"/>
        <end position="145"/>
    </location>
</feature>
<protein>
    <recommendedName>
        <fullName evidence="6">Baseplate protein J-like domain-containing protein</fullName>
    </recommendedName>
</protein>
<feature type="coiled-coil region" evidence="1">
    <location>
        <begin position="37"/>
        <end position="64"/>
    </location>
</feature>
<proteinExistence type="predicted"/>